<dbReference type="Gene3D" id="3.30.450.40">
    <property type="match status" value="1"/>
</dbReference>
<sequence length="145" mass="15710">MATHLDPEASAMAAPARKRLARSAASIRVKSLSSGIMQDEIPLHSKSEAELTDFVTTDPVGTVKASLAVILAPQCPQAAFLDPAAQPAHPNHHVLKELLQAQRFSSAMLDMNVALMETNDLTQLMTNIMQHAADLMDCERCSIFM</sequence>
<dbReference type="EMBL" id="CH991544">
    <property type="protein sequence ID" value="EDQ91841.1"/>
    <property type="molecule type" value="Genomic_DNA"/>
</dbReference>
<dbReference type="GeneID" id="5888593"/>
<gene>
    <name evidence="1" type="ORF">MONBRDRAFT_23049</name>
</gene>
<reference evidence="1 2" key="1">
    <citation type="journal article" date="2008" name="Nature">
        <title>The genome of the choanoflagellate Monosiga brevicollis and the origin of metazoans.</title>
        <authorList>
            <consortium name="JGI Sequencing"/>
            <person name="King N."/>
            <person name="Westbrook M.J."/>
            <person name="Young S.L."/>
            <person name="Kuo A."/>
            <person name="Abedin M."/>
            <person name="Chapman J."/>
            <person name="Fairclough S."/>
            <person name="Hellsten U."/>
            <person name="Isogai Y."/>
            <person name="Letunic I."/>
            <person name="Marr M."/>
            <person name="Pincus D."/>
            <person name="Putnam N."/>
            <person name="Rokas A."/>
            <person name="Wright K.J."/>
            <person name="Zuzow R."/>
            <person name="Dirks W."/>
            <person name="Good M."/>
            <person name="Goodstein D."/>
            <person name="Lemons D."/>
            <person name="Li W."/>
            <person name="Lyons J.B."/>
            <person name="Morris A."/>
            <person name="Nichols S."/>
            <person name="Richter D.J."/>
            <person name="Salamov A."/>
            <person name="Bork P."/>
            <person name="Lim W.A."/>
            <person name="Manning G."/>
            <person name="Miller W.T."/>
            <person name="McGinnis W."/>
            <person name="Shapiro H."/>
            <person name="Tjian R."/>
            <person name="Grigoriev I.V."/>
            <person name="Rokhsar D."/>
        </authorList>
    </citation>
    <scope>NUCLEOTIDE SEQUENCE [LARGE SCALE GENOMIC DNA]</scope>
    <source>
        <strain evidence="2">MX1 / ATCC 50154</strain>
    </source>
</reference>
<dbReference type="RefSeq" id="XP_001743127.1">
    <property type="nucleotide sequence ID" value="XM_001743075.1"/>
</dbReference>
<proteinExistence type="predicted"/>
<dbReference type="KEGG" id="mbr:MONBRDRAFT_23049"/>
<feature type="non-terminal residue" evidence="1">
    <location>
        <position position="145"/>
    </location>
</feature>
<accession>A9USV2</accession>
<dbReference type="SUPFAM" id="SSF55781">
    <property type="entry name" value="GAF domain-like"/>
    <property type="match status" value="1"/>
</dbReference>
<dbReference type="InterPro" id="IPR029016">
    <property type="entry name" value="GAF-like_dom_sf"/>
</dbReference>
<dbReference type="AlphaFoldDB" id="A9USV2"/>
<evidence type="ECO:0000313" key="1">
    <source>
        <dbReference type="EMBL" id="EDQ91841.1"/>
    </source>
</evidence>
<name>A9USV2_MONBE</name>
<evidence type="ECO:0000313" key="2">
    <source>
        <dbReference type="Proteomes" id="UP000001357"/>
    </source>
</evidence>
<organism evidence="1 2">
    <name type="scientific">Monosiga brevicollis</name>
    <name type="common">Choanoflagellate</name>
    <dbReference type="NCBI Taxonomy" id="81824"/>
    <lineage>
        <taxon>Eukaryota</taxon>
        <taxon>Choanoflagellata</taxon>
        <taxon>Craspedida</taxon>
        <taxon>Salpingoecidae</taxon>
        <taxon>Monosiga</taxon>
    </lineage>
</organism>
<protein>
    <submittedName>
        <fullName evidence="1">Uncharacterized protein</fullName>
    </submittedName>
</protein>
<keyword evidence="2" id="KW-1185">Reference proteome</keyword>
<dbReference type="InParanoid" id="A9USV2"/>
<dbReference type="Proteomes" id="UP000001357">
    <property type="component" value="Unassembled WGS sequence"/>
</dbReference>